<organism evidence="2">
    <name type="scientific">uncultured Gemmatimonadaceae bacterium</name>
    <dbReference type="NCBI Taxonomy" id="246130"/>
    <lineage>
        <taxon>Bacteria</taxon>
        <taxon>Pseudomonadati</taxon>
        <taxon>Gemmatimonadota</taxon>
        <taxon>Gemmatimonadia</taxon>
        <taxon>Gemmatimonadales</taxon>
        <taxon>Gemmatimonadaceae</taxon>
        <taxon>environmental samples</taxon>
    </lineage>
</organism>
<evidence type="ECO:0000256" key="1">
    <source>
        <dbReference type="SAM" id="SignalP"/>
    </source>
</evidence>
<feature type="non-terminal residue" evidence="2">
    <location>
        <position position="182"/>
    </location>
</feature>
<gene>
    <name evidence="2" type="ORF">AVDCRST_MAG40-1653</name>
</gene>
<feature type="chain" id="PRO_5027104691" evidence="1">
    <location>
        <begin position="23"/>
        <end position="182"/>
    </location>
</feature>
<name>A0A6J4LCD3_9BACT</name>
<keyword evidence="1" id="KW-0732">Signal</keyword>
<accession>A0A6J4LCD3</accession>
<feature type="signal peptide" evidence="1">
    <location>
        <begin position="1"/>
        <end position="22"/>
    </location>
</feature>
<dbReference type="EMBL" id="CADCTX010000514">
    <property type="protein sequence ID" value="CAA9325117.1"/>
    <property type="molecule type" value="Genomic_DNA"/>
</dbReference>
<protein>
    <submittedName>
        <fullName evidence="2">Uncharacterized protein</fullName>
    </submittedName>
</protein>
<dbReference type="AlphaFoldDB" id="A0A6J4LCD3"/>
<sequence length="182" mass="18302">MAIVLGSLLVGGALVLRPAAPAADSVVGPGCPALARAAAEAPSVAADVRAALALHGAVVRWSPAEGPVRVWVQPRPVSSVSWEHPDPEWRRAVLGAAGSWHGVVAGLAYAPAADSASAQVVVTWDGGLGLAGDEAPGMSWRTAGRTLLASDGGRARRAHVRLAVVALTGEPDGVGDVRAVAR</sequence>
<evidence type="ECO:0000313" key="2">
    <source>
        <dbReference type="EMBL" id="CAA9325117.1"/>
    </source>
</evidence>
<reference evidence="2" key="1">
    <citation type="submission" date="2020-02" db="EMBL/GenBank/DDBJ databases">
        <authorList>
            <person name="Meier V. D."/>
        </authorList>
    </citation>
    <scope>NUCLEOTIDE SEQUENCE</scope>
    <source>
        <strain evidence="2">AVDCRST_MAG40</strain>
    </source>
</reference>
<proteinExistence type="predicted"/>